<feature type="compositionally biased region" description="Basic residues" evidence="1">
    <location>
        <begin position="15"/>
        <end position="26"/>
    </location>
</feature>
<organism evidence="2">
    <name type="scientific">marine sediment metagenome</name>
    <dbReference type="NCBI Taxonomy" id="412755"/>
    <lineage>
        <taxon>unclassified sequences</taxon>
        <taxon>metagenomes</taxon>
        <taxon>ecological metagenomes</taxon>
    </lineage>
</organism>
<evidence type="ECO:0000256" key="1">
    <source>
        <dbReference type="SAM" id="MobiDB-lite"/>
    </source>
</evidence>
<evidence type="ECO:0000313" key="2">
    <source>
        <dbReference type="EMBL" id="KKL47045.1"/>
    </source>
</evidence>
<name>A0A0F9EQ68_9ZZZZ</name>
<accession>A0A0F9EQ68</accession>
<dbReference type="EMBL" id="LAZR01033812">
    <property type="protein sequence ID" value="KKL47045.1"/>
    <property type="molecule type" value="Genomic_DNA"/>
</dbReference>
<sequence>MSGENKALVKTNTPKPRRPAVRRKLGQHLSEPEMIAIACDLQQGTPWSQIQTQHKVSRATLSKVKNKYLAQGSAELELVKKAILPQWHELTSQALSEVASRASEGALEELSIPQLVTMGAIGTDKANVIEQR</sequence>
<proteinExistence type="predicted"/>
<reference evidence="2" key="1">
    <citation type="journal article" date="2015" name="Nature">
        <title>Complex archaea that bridge the gap between prokaryotes and eukaryotes.</title>
        <authorList>
            <person name="Spang A."/>
            <person name="Saw J.H."/>
            <person name="Jorgensen S.L."/>
            <person name="Zaremba-Niedzwiedzka K."/>
            <person name="Martijn J."/>
            <person name="Lind A.E."/>
            <person name="van Eijk R."/>
            <person name="Schleper C."/>
            <person name="Guy L."/>
            <person name="Ettema T.J."/>
        </authorList>
    </citation>
    <scope>NUCLEOTIDE SEQUENCE</scope>
</reference>
<protein>
    <submittedName>
        <fullName evidence="2">Uncharacterized protein</fullName>
    </submittedName>
</protein>
<comment type="caution">
    <text evidence="2">The sequence shown here is derived from an EMBL/GenBank/DDBJ whole genome shotgun (WGS) entry which is preliminary data.</text>
</comment>
<gene>
    <name evidence="2" type="ORF">LCGC14_2339500</name>
</gene>
<dbReference type="AlphaFoldDB" id="A0A0F9EQ68"/>
<feature type="non-terminal residue" evidence="2">
    <location>
        <position position="132"/>
    </location>
</feature>
<feature type="region of interest" description="Disordered" evidence="1">
    <location>
        <begin position="1"/>
        <end position="26"/>
    </location>
</feature>